<comment type="caution">
    <text evidence="12">The sequence shown here is derived from an EMBL/GenBank/DDBJ whole genome shotgun (WGS) entry which is preliminary data.</text>
</comment>
<keyword evidence="10" id="KW-0443">Lipid metabolism</keyword>
<evidence type="ECO:0000256" key="2">
    <source>
        <dbReference type="ARBA" id="ARBA00006484"/>
    </source>
</evidence>
<dbReference type="GO" id="GO:0008202">
    <property type="term" value="P:steroid metabolic process"/>
    <property type="evidence" value="ECO:0007669"/>
    <property type="project" value="UniProtKB-KW"/>
</dbReference>
<dbReference type="GO" id="GO:0051287">
    <property type="term" value="F:NAD binding"/>
    <property type="evidence" value="ECO:0007669"/>
    <property type="project" value="UniProtKB-UniRule"/>
</dbReference>
<evidence type="ECO:0000256" key="8">
    <source>
        <dbReference type="PIRSR" id="PIRSR611284-1"/>
    </source>
</evidence>
<evidence type="ECO:0000256" key="1">
    <source>
        <dbReference type="ARBA" id="ARBA00005194"/>
    </source>
</evidence>
<keyword evidence="10" id="KW-0444">Lipid biosynthesis</keyword>
<keyword evidence="10" id="KW-0275">Fatty acid biosynthesis</keyword>
<dbReference type="NCBIfam" id="NF009466">
    <property type="entry name" value="PRK12826.1-2"/>
    <property type="match status" value="1"/>
</dbReference>
<dbReference type="PROSITE" id="PS51257">
    <property type="entry name" value="PROKAR_LIPOPROTEIN"/>
    <property type="match status" value="1"/>
</dbReference>
<evidence type="ECO:0000256" key="9">
    <source>
        <dbReference type="PIRSR" id="PIRSR611284-2"/>
    </source>
</evidence>
<protein>
    <recommendedName>
        <fullName evidence="3 10">3-oxoacyl-[acyl-carrier-protein] reductase</fullName>
        <ecNumber evidence="3 10">1.1.1.100</ecNumber>
    </recommendedName>
</protein>
<evidence type="ECO:0000256" key="10">
    <source>
        <dbReference type="RuleBase" id="RU366074"/>
    </source>
</evidence>
<dbReference type="Proteomes" id="UP000774750">
    <property type="component" value="Unassembled WGS sequence"/>
</dbReference>
<dbReference type="EC" id="1.1.1.100" evidence="3 10"/>
<dbReference type="NCBIfam" id="TIGR01830">
    <property type="entry name" value="3oxo_ACP_reduc"/>
    <property type="match status" value="1"/>
</dbReference>
<reference evidence="12" key="1">
    <citation type="submission" date="2020-08" db="EMBL/GenBank/DDBJ databases">
        <authorList>
            <person name="Cejkova D."/>
            <person name="Kubasova T."/>
            <person name="Jahodarova E."/>
            <person name="Rychlik I."/>
        </authorList>
    </citation>
    <scope>NUCLEOTIDE SEQUENCE</scope>
    <source>
        <strain evidence="12">An559</strain>
    </source>
</reference>
<evidence type="ECO:0000256" key="7">
    <source>
        <dbReference type="ARBA" id="ARBA00048508"/>
    </source>
</evidence>
<evidence type="ECO:0000259" key="11">
    <source>
        <dbReference type="SMART" id="SM00822"/>
    </source>
</evidence>
<dbReference type="FunFam" id="3.40.50.720:FF:000115">
    <property type="entry name" value="3-oxoacyl-[acyl-carrier-protein] reductase FabG"/>
    <property type="match status" value="1"/>
</dbReference>
<dbReference type="CDD" id="cd05333">
    <property type="entry name" value="BKR_SDR_c"/>
    <property type="match status" value="1"/>
</dbReference>
<keyword evidence="5 10" id="KW-0560">Oxidoreductase</keyword>
<dbReference type="PANTHER" id="PTHR42879">
    <property type="entry name" value="3-OXOACYL-(ACYL-CARRIER-PROTEIN) REDUCTASE"/>
    <property type="match status" value="1"/>
</dbReference>
<evidence type="ECO:0000256" key="4">
    <source>
        <dbReference type="ARBA" id="ARBA00022857"/>
    </source>
</evidence>
<dbReference type="AlphaFoldDB" id="A0A938X714"/>
<dbReference type="InterPro" id="IPR057326">
    <property type="entry name" value="KR_dom"/>
</dbReference>
<evidence type="ECO:0000256" key="6">
    <source>
        <dbReference type="ARBA" id="ARBA00023221"/>
    </source>
</evidence>
<proteinExistence type="inferred from homology"/>
<organism evidence="12 13">
    <name type="scientific">Merdimmobilis hominis</name>
    <dbReference type="NCBI Taxonomy" id="2897707"/>
    <lineage>
        <taxon>Bacteria</taxon>
        <taxon>Bacillati</taxon>
        <taxon>Bacillota</taxon>
        <taxon>Clostridia</taxon>
        <taxon>Eubacteriales</taxon>
        <taxon>Oscillospiraceae</taxon>
        <taxon>Merdimmobilis</taxon>
    </lineage>
</organism>
<dbReference type="Pfam" id="PF13561">
    <property type="entry name" value="adh_short_C2"/>
    <property type="match status" value="1"/>
</dbReference>
<accession>A0A938X714</accession>
<keyword evidence="10" id="KW-0276">Fatty acid metabolism</keyword>
<dbReference type="RefSeq" id="WP_204446680.1">
    <property type="nucleotide sequence ID" value="NZ_JACJKY010000011.1"/>
</dbReference>
<dbReference type="PRINTS" id="PR00081">
    <property type="entry name" value="GDHRDH"/>
</dbReference>
<dbReference type="NCBIfam" id="NF005559">
    <property type="entry name" value="PRK07231.1"/>
    <property type="match status" value="1"/>
</dbReference>
<comment type="catalytic activity">
    <reaction evidence="7 10">
        <text>a (3R)-hydroxyacyl-[ACP] + NADP(+) = a 3-oxoacyl-[ACP] + NADPH + H(+)</text>
        <dbReference type="Rhea" id="RHEA:17397"/>
        <dbReference type="Rhea" id="RHEA-COMP:9916"/>
        <dbReference type="Rhea" id="RHEA-COMP:9945"/>
        <dbReference type="ChEBI" id="CHEBI:15378"/>
        <dbReference type="ChEBI" id="CHEBI:57783"/>
        <dbReference type="ChEBI" id="CHEBI:58349"/>
        <dbReference type="ChEBI" id="CHEBI:78776"/>
        <dbReference type="ChEBI" id="CHEBI:78827"/>
        <dbReference type="EC" id="1.1.1.100"/>
    </reaction>
</comment>
<dbReference type="PANTHER" id="PTHR42879:SF2">
    <property type="entry name" value="3-OXOACYL-[ACYL-CARRIER-PROTEIN] REDUCTASE FABG"/>
    <property type="match status" value="1"/>
</dbReference>
<gene>
    <name evidence="12" type="primary">fabG</name>
    <name evidence="12" type="ORF">H6A12_08025</name>
</gene>
<keyword evidence="6" id="KW-0753">Steroid metabolism</keyword>
<dbReference type="Gene3D" id="3.40.50.720">
    <property type="entry name" value="NAD(P)-binding Rossmann-like Domain"/>
    <property type="match status" value="1"/>
</dbReference>
<dbReference type="PROSITE" id="PS00061">
    <property type="entry name" value="ADH_SHORT"/>
    <property type="match status" value="1"/>
</dbReference>
<dbReference type="InterPro" id="IPR020904">
    <property type="entry name" value="Sc_DH/Rdtase_CS"/>
</dbReference>
<dbReference type="InterPro" id="IPR036291">
    <property type="entry name" value="NAD(P)-bd_dom_sf"/>
</dbReference>
<dbReference type="InterPro" id="IPR011284">
    <property type="entry name" value="3oxo_ACP_reduc"/>
</dbReference>
<feature type="domain" description="Ketoreductase" evidence="11">
    <location>
        <begin position="3"/>
        <end position="186"/>
    </location>
</feature>
<keyword evidence="4 9" id="KW-0521">NADP</keyword>
<sequence>MRKTALITGASQGIGACIAKRLAADGFNIAVNCRSQAEVENGGLEVKAACEALGVEAECFIASVSDFAACEEMVKAVKARFGSVDVLVNNAGITKDGLIARMSEEQFDIVASVNYKGVFNMIRHVTPVMMKQRSGRIVNVTSVAGLYGNAGQMNYSASKAGVVGMTLTAAKELGPRNITVNAVAPGFIQTPMTDVLDEEYKKAIKEQIPLRRFGQPEEIAGAVSFLVSEDASYITGQVIVIDGGMPM</sequence>
<comment type="subunit">
    <text evidence="10">Homotetramer.</text>
</comment>
<comment type="pathway">
    <text evidence="1 10">Lipid metabolism; fatty acid biosynthesis.</text>
</comment>
<comment type="similarity">
    <text evidence="2 10">Belongs to the short-chain dehydrogenases/reductases (SDR) family.</text>
</comment>
<dbReference type="InterPro" id="IPR002347">
    <property type="entry name" value="SDR_fam"/>
</dbReference>
<evidence type="ECO:0000256" key="3">
    <source>
        <dbReference type="ARBA" id="ARBA00012948"/>
    </source>
</evidence>
<dbReference type="PRINTS" id="PR00080">
    <property type="entry name" value="SDRFAMILY"/>
</dbReference>
<dbReference type="GO" id="GO:0006633">
    <property type="term" value="P:fatty acid biosynthetic process"/>
    <property type="evidence" value="ECO:0007669"/>
    <property type="project" value="UniProtKB-KW"/>
</dbReference>
<evidence type="ECO:0000256" key="5">
    <source>
        <dbReference type="ARBA" id="ARBA00023002"/>
    </source>
</evidence>
<dbReference type="SUPFAM" id="SSF51735">
    <property type="entry name" value="NAD(P)-binding Rossmann-fold domains"/>
    <property type="match status" value="1"/>
</dbReference>
<feature type="binding site" evidence="9">
    <location>
        <position position="188"/>
    </location>
    <ligand>
        <name>NADP(+)</name>
        <dbReference type="ChEBI" id="CHEBI:58349"/>
    </ligand>
</feature>
<reference evidence="12" key="2">
    <citation type="journal article" date="2021" name="Sci. Rep.">
        <title>The distribution of antibiotic resistance genes in chicken gut microbiota commensals.</title>
        <authorList>
            <person name="Juricova H."/>
            <person name="Matiasovicova J."/>
            <person name="Kubasova T."/>
            <person name="Cejkova D."/>
            <person name="Rychlik I."/>
        </authorList>
    </citation>
    <scope>NUCLEOTIDE SEQUENCE</scope>
    <source>
        <strain evidence="12">An559</strain>
    </source>
</reference>
<dbReference type="SMART" id="SM00822">
    <property type="entry name" value="PKS_KR"/>
    <property type="match status" value="1"/>
</dbReference>
<dbReference type="InterPro" id="IPR050259">
    <property type="entry name" value="SDR"/>
</dbReference>
<feature type="active site" description="Proton acceptor" evidence="8">
    <location>
        <position position="155"/>
    </location>
</feature>
<evidence type="ECO:0000313" key="12">
    <source>
        <dbReference type="EMBL" id="MBM6921098.1"/>
    </source>
</evidence>
<dbReference type="GO" id="GO:0004316">
    <property type="term" value="F:3-oxoacyl-[acyl-carrier-protein] reductase (NADPH) activity"/>
    <property type="evidence" value="ECO:0007669"/>
    <property type="project" value="UniProtKB-UniRule"/>
</dbReference>
<feature type="binding site" evidence="9">
    <location>
        <position position="90"/>
    </location>
    <ligand>
        <name>NADP(+)</name>
        <dbReference type="ChEBI" id="CHEBI:58349"/>
    </ligand>
</feature>
<comment type="function">
    <text evidence="10">Catalyzes the NADPH-dependent reduction of beta-ketoacyl-ACP substrates to beta-hydroxyacyl-ACP products, the first reductive step in the elongation cycle of fatty acid biosynthesis.</text>
</comment>
<name>A0A938X714_9FIRM</name>
<keyword evidence="13" id="KW-1185">Reference proteome</keyword>
<dbReference type="EMBL" id="JACJKY010000011">
    <property type="protein sequence ID" value="MBM6921098.1"/>
    <property type="molecule type" value="Genomic_DNA"/>
</dbReference>
<feature type="binding site" evidence="9">
    <location>
        <begin position="155"/>
        <end position="159"/>
    </location>
    <ligand>
        <name>NADP(+)</name>
        <dbReference type="ChEBI" id="CHEBI:58349"/>
    </ligand>
</feature>
<evidence type="ECO:0000313" key="13">
    <source>
        <dbReference type="Proteomes" id="UP000774750"/>
    </source>
</evidence>